<dbReference type="InterPro" id="IPR009776">
    <property type="entry name" value="Spore_0_M"/>
</dbReference>
<accession>A0ABU9K6U0</accession>
<reference evidence="1 2" key="1">
    <citation type="submission" date="2024-04" db="EMBL/GenBank/DDBJ databases">
        <title>Bacillus oryzaecorticis sp. nov., a moderately halophilic bacterium isolated from rice husks.</title>
        <authorList>
            <person name="Zhu H.-S."/>
        </authorList>
    </citation>
    <scope>NUCLEOTIDE SEQUENCE [LARGE SCALE GENOMIC DNA]</scope>
    <source>
        <strain evidence="1 2">ZC255</strain>
    </source>
</reference>
<dbReference type="Proteomes" id="UP001389717">
    <property type="component" value="Unassembled WGS sequence"/>
</dbReference>
<organism evidence="1 2">
    <name type="scientific">Rossellomorea oryzaecorticis</name>
    <dbReference type="NCBI Taxonomy" id="1396505"/>
    <lineage>
        <taxon>Bacteria</taxon>
        <taxon>Bacillati</taxon>
        <taxon>Bacillota</taxon>
        <taxon>Bacilli</taxon>
        <taxon>Bacillales</taxon>
        <taxon>Bacillaceae</taxon>
        <taxon>Rossellomorea</taxon>
    </lineage>
</organism>
<protein>
    <submittedName>
        <fullName evidence="1">Sporulation protein</fullName>
    </submittedName>
</protein>
<dbReference type="EMBL" id="JBBYAF010000005">
    <property type="protein sequence ID" value="MEL3971466.1"/>
    <property type="molecule type" value="Genomic_DNA"/>
</dbReference>
<evidence type="ECO:0000313" key="2">
    <source>
        <dbReference type="Proteomes" id="UP001389717"/>
    </source>
</evidence>
<dbReference type="PANTHER" id="PTHR40053:SF1">
    <property type="entry name" value="SPORULATION-CONTROL PROTEIN SPO0M"/>
    <property type="match status" value="1"/>
</dbReference>
<evidence type="ECO:0000313" key="1">
    <source>
        <dbReference type="EMBL" id="MEL3971466.1"/>
    </source>
</evidence>
<name>A0ABU9K6U0_9BACI</name>
<dbReference type="PANTHER" id="PTHR40053">
    <property type="entry name" value="SPORULATION-CONTROL PROTEIN SPO0M"/>
    <property type="match status" value="1"/>
</dbReference>
<sequence>MLLRKYVSMFGIGSAKIDLVLPKTAFQPGELLNGYFILEGGIVKQNLRRIDCDLVMVDKNSTEKIIDSTTIYKTEELEPDETNKLNFVYRIPKTLQANGKGIRYLFKTKLTFDKGVESLDEDWITVVS</sequence>
<dbReference type="Pfam" id="PF07070">
    <property type="entry name" value="Spo0M"/>
    <property type="match status" value="1"/>
</dbReference>
<dbReference type="RefSeq" id="WP_341980747.1">
    <property type="nucleotide sequence ID" value="NZ_JBBYAF010000005.1"/>
</dbReference>
<comment type="caution">
    <text evidence="1">The sequence shown here is derived from an EMBL/GenBank/DDBJ whole genome shotgun (WGS) entry which is preliminary data.</text>
</comment>
<proteinExistence type="predicted"/>
<gene>
    <name evidence="1" type="ORF">AAEO50_04160</name>
</gene>
<keyword evidence="2" id="KW-1185">Reference proteome</keyword>